<dbReference type="PANTHER" id="PTHR41786">
    <property type="entry name" value="MOTILITY ACCESSORY FACTOR MAF"/>
    <property type="match status" value="1"/>
</dbReference>
<protein>
    <recommendedName>
        <fullName evidence="1">6-hydroxymethylpterin diphosphokinase MptE-like domain-containing protein</fullName>
    </recommendedName>
</protein>
<evidence type="ECO:0000313" key="3">
    <source>
        <dbReference type="Proteomes" id="UP000037326"/>
    </source>
</evidence>
<gene>
    <name evidence="2" type="ORF">ACZ11_18865</name>
</gene>
<dbReference type="AlphaFoldDB" id="A0A0K9F3K9"/>
<name>A0A0K9F3K9_9BACI</name>
<dbReference type="RefSeq" id="WP_049668085.1">
    <property type="nucleotide sequence ID" value="NZ_LFXJ01000010.1"/>
</dbReference>
<dbReference type="InterPro" id="IPR002826">
    <property type="entry name" value="MptE-like"/>
</dbReference>
<dbReference type="GeneID" id="96600277"/>
<dbReference type="Pfam" id="PF01973">
    <property type="entry name" value="MptE-like"/>
    <property type="match status" value="1"/>
</dbReference>
<dbReference type="EMBL" id="LFXJ01000010">
    <property type="protein sequence ID" value="KMY29179.1"/>
    <property type="molecule type" value="Genomic_DNA"/>
</dbReference>
<sequence>MESKYYIEYLNTKNGEKTVKINDYFLHSKYNPSKEASEFADKNFKPERLQLIYGYGAGHFVKAIQKKAKNGEKIIVIEPILSIVDELKDLIVISASSEAAIREKLDENITLTDNINVIISPNYDKIDNYIYSQVLNAINKKMHSDFVAESTHRFFNKQWPENYLLNLQYILKDQSILKLKEKYSAPVVIASGGPSLTKQLDNLKLYRNNIILIAAGSTVNTLLHNNIQPDYVITVDGSEANFNHFKDIKNIDSKIIYTLYNHHLIRPVFSNEGYYFTANSTMDRHLQKFIEEPVPFLSGGTSVANYAYSLATYITTGPISIIGQDLAFTNNKTHADFNKNSRQLEEISESEKIFIQIDGYYGEKVLSDYVFMTMKESFEKLYKTLGENRIVFNCTEGGALIKGMKNMPFVEFLNKYAINSIATDRVDNPNVSFAQNLKKMLPELEKEKENYVQLKKLFKKSLDLLKSNNSKTNFSNDILRKLDENDEKIQKFSERTVLEISFQTININVLKYFKPTKNESSIDAYTRIYKQNKMLYSEMLEATKETEIHLEKLIGLLKKERI</sequence>
<accession>A0A0K9F3K9</accession>
<dbReference type="PANTHER" id="PTHR41786:SF1">
    <property type="entry name" value="6-HYDROXYMETHYLPTERIN DIPHOSPHOKINASE MPTE-LIKE DOMAIN-CONTAINING PROTEIN"/>
    <property type="match status" value="1"/>
</dbReference>
<organism evidence="2 3">
    <name type="scientific">Lysinibacillus xylanilyticus</name>
    <dbReference type="NCBI Taxonomy" id="582475"/>
    <lineage>
        <taxon>Bacteria</taxon>
        <taxon>Bacillati</taxon>
        <taxon>Bacillota</taxon>
        <taxon>Bacilli</taxon>
        <taxon>Bacillales</taxon>
        <taxon>Bacillaceae</taxon>
        <taxon>Lysinibacillus</taxon>
    </lineage>
</organism>
<dbReference type="OrthoDB" id="5291305at2"/>
<proteinExistence type="predicted"/>
<comment type="caution">
    <text evidence="2">The sequence shown here is derived from an EMBL/GenBank/DDBJ whole genome shotgun (WGS) entry which is preliminary data.</text>
</comment>
<evidence type="ECO:0000259" key="1">
    <source>
        <dbReference type="Pfam" id="PF01973"/>
    </source>
</evidence>
<reference evidence="3" key="1">
    <citation type="submission" date="2015-07" db="EMBL/GenBank/DDBJ databases">
        <authorList>
            <consortium name="Consortium for Microbial Forensics and Genomics (microFORGE)"/>
            <person name="Knight B.M."/>
            <person name="Roberts D.P."/>
            <person name="Lin D."/>
            <person name="Hari K."/>
            <person name="Fletcher J."/>
            <person name="Melcher U."/>
            <person name="Blagden T."/>
            <person name="Winegar R.A."/>
        </authorList>
    </citation>
    <scope>NUCLEOTIDE SEQUENCE [LARGE SCALE GENOMIC DNA]</scope>
    <source>
        <strain evidence="3">DSM 23493</strain>
    </source>
</reference>
<dbReference type="PATRIC" id="fig|582475.4.peg.2838"/>
<dbReference type="Proteomes" id="UP000037326">
    <property type="component" value="Unassembled WGS sequence"/>
</dbReference>
<feature type="domain" description="6-hydroxymethylpterin diphosphokinase MptE-like" evidence="1">
    <location>
        <begin position="161"/>
        <end position="330"/>
    </location>
</feature>
<evidence type="ECO:0000313" key="2">
    <source>
        <dbReference type="EMBL" id="KMY29179.1"/>
    </source>
</evidence>